<comment type="caution">
    <text evidence="1">The sequence shown here is derived from an EMBL/GenBank/DDBJ whole genome shotgun (WGS) entry which is preliminary data.</text>
</comment>
<sequence>MARMGAEVSNAYLKRFMLKHPCTLEIVQRIQSHNYAVDPIPPTPTPQRILTAFSQRNSLAAALIHASKFHRIEIWCSLMNLHSDLLAQHWRSMCDCSQHSETYADSVTQYKTLTEMYDVLCLDVSNFTFLTDMPGMRATIFLPTVILVKVSVAMYKFTDLQSAGQFHRL</sequence>
<keyword evidence="2" id="KW-1185">Reference proteome</keyword>
<gene>
    <name evidence="1" type="ORF">T05_505</name>
</gene>
<evidence type="ECO:0000313" key="2">
    <source>
        <dbReference type="Proteomes" id="UP000055048"/>
    </source>
</evidence>
<accession>A0A0V0TLP0</accession>
<reference evidence="1 2" key="1">
    <citation type="submission" date="2015-01" db="EMBL/GenBank/DDBJ databases">
        <title>Evolution of Trichinella species and genotypes.</title>
        <authorList>
            <person name="Korhonen P.K."/>
            <person name="Edoardo P."/>
            <person name="Giuseppe L.R."/>
            <person name="Gasser R.B."/>
        </authorList>
    </citation>
    <scope>NUCLEOTIDE SEQUENCE [LARGE SCALE GENOMIC DNA]</scope>
    <source>
        <strain evidence="1">ISS417</strain>
    </source>
</reference>
<dbReference type="Proteomes" id="UP000055048">
    <property type="component" value="Unassembled WGS sequence"/>
</dbReference>
<proteinExistence type="predicted"/>
<organism evidence="1 2">
    <name type="scientific">Trichinella murrelli</name>
    <dbReference type="NCBI Taxonomy" id="144512"/>
    <lineage>
        <taxon>Eukaryota</taxon>
        <taxon>Metazoa</taxon>
        <taxon>Ecdysozoa</taxon>
        <taxon>Nematoda</taxon>
        <taxon>Enoplea</taxon>
        <taxon>Dorylaimia</taxon>
        <taxon>Trichinellida</taxon>
        <taxon>Trichinellidae</taxon>
        <taxon>Trichinella</taxon>
    </lineage>
</organism>
<protein>
    <submittedName>
        <fullName evidence="1">Uncharacterized protein</fullName>
    </submittedName>
</protein>
<evidence type="ECO:0000313" key="1">
    <source>
        <dbReference type="EMBL" id="KRX39940.1"/>
    </source>
</evidence>
<name>A0A0V0TLP0_9BILA</name>
<dbReference type="EMBL" id="JYDJ01000216">
    <property type="protein sequence ID" value="KRX39940.1"/>
    <property type="molecule type" value="Genomic_DNA"/>
</dbReference>
<dbReference type="AlphaFoldDB" id="A0A0V0TLP0"/>